<comment type="similarity">
    <text evidence="2">Belongs to the Multicopy lipoprotein (Mlp) family.</text>
</comment>
<accession>A0AAQ3AGK7</accession>
<dbReference type="AlphaFoldDB" id="A0AAQ3AGK7"/>
<keyword evidence="4" id="KW-0472">Membrane</keyword>
<feature type="coiled-coil region" evidence="9">
    <location>
        <begin position="25"/>
        <end position="67"/>
    </location>
</feature>
<dbReference type="Proteomes" id="UP001164544">
    <property type="component" value="Plasmid p410-lp97"/>
</dbReference>
<evidence type="ECO:0000256" key="3">
    <source>
        <dbReference type="ARBA" id="ARBA00022729"/>
    </source>
</evidence>
<name>A0AAQ3AGK7_9SPIR</name>
<comment type="function">
    <text evidence="8">An outer membrane protein that may participate in pathogenesis. Some human Lyme disease patients have antibodies against this protein. The Mlp proteins probably undergo intragenic recombination, generating new alleles.</text>
</comment>
<evidence type="ECO:0000313" key="11">
    <source>
        <dbReference type="Proteomes" id="UP001164544"/>
    </source>
</evidence>
<dbReference type="EMBL" id="CP114638">
    <property type="protein sequence ID" value="WAZ91395.1"/>
    <property type="molecule type" value="Genomic_DNA"/>
</dbReference>
<evidence type="ECO:0000256" key="7">
    <source>
        <dbReference type="ARBA" id="ARBA00023288"/>
    </source>
</evidence>
<dbReference type="GO" id="GO:0009279">
    <property type="term" value="C:cell outer membrane"/>
    <property type="evidence" value="ECO:0007669"/>
    <property type="project" value="UniProtKB-SubCell"/>
</dbReference>
<proteinExistence type="inferred from homology"/>
<sequence>MKRINFILILLLLIDSCGQYENENHTAKRRVKKDLKQQIKEVKKESEEELKENLSEKEKANLEFIKEALDDDSKLNQFLSLDKSKVKETLKHINDELTKCTGNNASEQKETFKQVVKAADDLYSIKQATSTFDTVGS</sequence>
<evidence type="ECO:0000256" key="9">
    <source>
        <dbReference type="SAM" id="Coils"/>
    </source>
</evidence>
<comment type="subcellular location">
    <subcellularLocation>
        <location evidence="1">Cell outer membrane</location>
        <topology evidence="1">Lipid-anchor</topology>
    </subcellularLocation>
</comment>
<evidence type="ECO:0000256" key="1">
    <source>
        <dbReference type="ARBA" id="ARBA00004459"/>
    </source>
</evidence>
<evidence type="ECO:0000313" key="10">
    <source>
        <dbReference type="EMBL" id="WAZ91395.1"/>
    </source>
</evidence>
<dbReference type="Pfam" id="PF03304">
    <property type="entry name" value="Mlp"/>
    <property type="match status" value="1"/>
</dbReference>
<keyword evidence="10" id="KW-0614">Plasmid</keyword>
<keyword evidence="5" id="KW-0564">Palmitate</keyword>
<keyword evidence="9" id="KW-0175">Coiled coil</keyword>
<keyword evidence="3" id="KW-0732">Signal</keyword>
<protein>
    <submittedName>
        <fullName evidence="10">Mlp family lipoprotein</fullName>
    </submittedName>
</protein>
<dbReference type="InterPro" id="IPR004983">
    <property type="entry name" value="Mlp"/>
</dbReference>
<organism evidence="10 11">
    <name type="scientific">Borrelia miyamotoi</name>
    <dbReference type="NCBI Taxonomy" id="47466"/>
    <lineage>
        <taxon>Bacteria</taxon>
        <taxon>Pseudomonadati</taxon>
        <taxon>Spirochaetota</taxon>
        <taxon>Spirochaetia</taxon>
        <taxon>Spirochaetales</taxon>
        <taxon>Borreliaceae</taxon>
        <taxon>Borrelia</taxon>
    </lineage>
</organism>
<evidence type="ECO:0000256" key="8">
    <source>
        <dbReference type="ARBA" id="ARBA00046007"/>
    </source>
</evidence>
<keyword evidence="7 10" id="KW-0449">Lipoprotein</keyword>
<evidence type="ECO:0000256" key="2">
    <source>
        <dbReference type="ARBA" id="ARBA00008380"/>
    </source>
</evidence>
<reference evidence="10" key="1">
    <citation type="submission" date="2022-12" db="EMBL/GenBank/DDBJ databases">
        <title>B. miyamotoi WGS.</title>
        <authorList>
            <person name="Kuleshov K.V."/>
            <person name="Hoornstra D."/>
            <person name="Hovius J.W."/>
            <person name="Platonov A.E."/>
            <person name="Telford S.R. III."/>
        </authorList>
    </citation>
    <scope>NUCLEOTIDE SEQUENCE</scope>
    <source>
        <strain evidence="10">410</strain>
        <plasmid evidence="10">p410-lp97</plasmid>
    </source>
</reference>
<dbReference type="RefSeq" id="WP_209291643.1">
    <property type="nucleotide sequence ID" value="NZ_CP072480.1"/>
</dbReference>
<evidence type="ECO:0000256" key="6">
    <source>
        <dbReference type="ARBA" id="ARBA00023237"/>
    </source>
</evidence>
<evidence type="ECO:0000256" key="5">
    <source>
        <dbReference type="ARBA" id="ARBA00023139"/>
    </source>
</evidence>
<evidence type="ECO:0000256" key="4">
    <source>
        <dbReference type="ARBA" id="ARBA00023136"/>
    </source>
</evidence>
<geneLocation type="plasmid" evidence="10 11">
    <name>p410-lp97</name>
</geneLocation>
<keyword evidence="6" id="KW-0998">Cell outer membrane</keyword>
<gene>
    <name evidence="10" type="ORF">O5398_04485</name>
</gene>